<comment type="similarity">
    <text evidence="1">Belongs to the archease family.</text>
</comment>
<sequence length="138" mass="15674">MGYRVIDTTADVGIEVWAESLEELFAEAARGLFSLLYETEKVDIKDKLHWESEGLDTEATLINMLNDIIFLHDTRKMVFKDIQIESVSPNKVKFTLLGEKFDPSKHEILGEIKAATLHNIAISKGKDGLYRCKIVFDV</sequence>
<dbReference type="PANTHER" id="PTHR12682">
    <property type="entry name" value="ARCHEASE"/>
    <property type="match status" value="1"/>
</dbReference>
<dbReference type="Proteomes" id="UP000063234">
    <property type="component" value="Chromosome"/>
</dbReference>
<feature type="domain" description="Archease" evidence="5">
    <location>
        <begin position="3"/>
        <end position="138"/>
    </location>
</feature>
<dbReference type="SUPFAM" id="SSF69819">
    <property type="entry name" value="MTH1598-like"/>
    <property type="match status" value="1"/>
</dbReference>
<evidence type="ECO:0000313" key="6">
    <source>
        <dbReference type="EMBL" id="BAT72099.1"/>
    </source>
</evidence>
<keyword evidence="4" id="KW-0106">Calcium</keyword>
<dbReference type="Gene3D" id="3.55.10.10">
    <property type="entry name" value="Archease domain"/>
    <property type="match status" value="1"/>
</dbReference>
<evidence type="ECO:0000256" key="3">
    <source>
        <dbReference type="ARBA" id="ARBA00022723"/>
    </source>
</evidence>
<dbReference type="KEGG" id="ttk:TST_1312"/>
<evidence type="ECO:0000259" key="5">
    <source>
        <dbReference type="Pfam" id="PF01951"/>
    </source>
</evidence>
<evidence type="ECO:0000256" key="2">
    <source>
        <dbReference type="ARBA" id="ARBA00022694"/>
    </source>
</evidence>
<keyword evidence="3" id="KW-0479">Metal-binding</keyword>
<protein>
    <recommendedName>
        <fullName evidence="5">Archease domain-containing protein</fullName>
    </recommendedName>
</protein>
<evidence type="ECO:0000256" key="4">
    <source>
        <dbReference type="ARBA" id="ARBA00022837"/>
    </source>
</evidence>
<accession>A0A0S3QUW1</accession>
<keyword evidence="2" id="KW-0819">tRNA processing</keyword>
<proteinExistence type="inferred from homology"/>
<evidence type="ECO:0000313" key="7">
    <source>
        <dbReference type="Proteomes" id="UP000063234"/>
    </source>
</evidence>
<dbReference type="PANTHER" id="PTHR12682:SF11">
    <property type="entry name" value="PROTEIN ARCHEASE"/>
    <property type="match status" value="1"/>
</dbReference>
<dbReference type="GO" id="GO:0008033">
    <property type="term" value="P:tRNA processing"/>
    <property type="evidence" value="ECO:0007669"/>
    <property type="project" value="UniProtKB-KW"/>
</dbReference>
<keyword evidence="7" id="KW-1185">Reference proteome</keyword>
<organism evidence="6 7">
    <name type="scientific">Thermosulfidibacter takaii (strain DSM 17441 / JCM 13301 / NBRC 103674 / ABI70S6)</name>
    <dbReference type="NCBI Taxonomy" id="1298851"/>
    <lineage>
        <taxon>Bacteria</taxon>
        <taxon>Pseudomonadati</taxon>
        <taxon>Thermosulfidibacterota</taxon>
        <taxon>Thermosulfidibacteria</taxon>
        <taxon>Thermosulfidibacterales</taxon>
        <taxon>Thermosulfidibacteraceae</taxon>
    </lineage>
</organism>
<dbReference type="Pfam" id="PF01951">
    <property type="entry name" value="Archease"/>
    <property type="match status" value="1"/>
</dbReference>
<reference evidence="7" key="1">
    <citation type="journal article" date="2018" name="Science">
        <title>A primordial and reversible TCA cycle in a facultatively chemolithoautotrophic thermophile.</title>
        <authorList>
            <person name="Nunoura T."/>
            <person name="Chikaraishi Y."/>
            <person name="Izaki R."/>
            <person name="Suwa T."/>
            <person name="Sato T."/>
            <person name="Harada T."/>
            <person name="Mori K."/>
            <person name="Kato Y."/>
            <person name="Miyazaki M."/>
            <person name="Shimamura S."/>
            <person name="Yanagawa K."/>
            <person name="Shuto A."/>
            <person name="Ohkouchi N."/>
            <person name="Fujita N."/>
            <person name="Takaki Y."/>
            <person name="Atomi H."/>
            <person name="Takai K."/>
        </authorList>
    </citation>
    <scope>NUCLEOTIDE SEQUENCE [LARGE SCALE GENOMIC DNA]</scope>
    <source>
        <strain evidence="7">DSM 17441 / JCM 13301 / NBRC 103674 / ABI70S6</strain>
    </source>
</reference>
<dbReference type="InterPro" id="IPR002804">
    <property type="entry name" value="Archease"/>
</dbReference>
<dbReference type="STRING" id="1298851.TST_1312"/>
<dbReference type="InterPro" id="IPR023572">
    <property type="entry name" value="Archease_dom"/>
</dbReference>
<gene>
    <name evidence="6" type="ORF">TST_1312</name>
</gene>
<dbReference type="EMBL" id="AP013035">
    <property type="protein sequence ID" value="BAT72099.1"/>
    <property type="molecule type" value="Genomic_DNA"/>
</dbReference>
<dbReference type="GO" id="GO:0046872">
    <property type="term" value="F:metal ion binding"/>
    <property type="evidence" value="ECO:0007669"/>
    <property type="project" value="UniProtKB-KW"/>
</dbReference>
<name>A0A0S3QUW1_THET7</name>
<dbReference type="InterPro" id="IPR036820">
    <property type="entry name" value="Archease_dom_sf"/>
</dbReference>
<dbReference type="AlphaFoldDB" id="A0A0S3QUW1"/>
<evidence type="ECO:0000256" key="1">
    <source>
        <dbReference type="ARBA" id="ARBA00007963"/>
    </source>
</evidence>